<keyword evidence="3" id="KW-1185">Reference proteome</keyword>
<evidence type="ECO:0000313" key="3">
    <source>
        <dbReference type="Proteomes" id="UP001174934"/>
    </source>
</evidence>
<feature type="non-terminal residue" evidence="2">
    <location>
        <position position="1"/>
    </location>
</feature>
<protein>
    <submittedName>
        <fullName evidence="2">Uncharacterized protein</fullName>
    </submittedName>
</protein>
<dbReference type="EMBL" id="JAULSR010000001">
    <property type="protein sequence ID" value="KAK0635145.1"/>
    <property type="molecule type" value="Genomic_DNA"/>
</dbReference>
<evidence type="ECO:0000256" key="1">
    <source>
        <dbReference type="SAM" id="MobiDB-lite"/>
    </source>
</evidence>
<sequence length="192" mass="21623">GPLVLEKPERFNPPSHGTRLPQHKATPRHYGGDLTKEEMSQQRVREYPGLEPPPGTWSNWLLNQRWIHLTLTMGTLLSLALYTAHLNFKLNSPFYDLLPSPSGFFRHPIASARQLADVVRMNEMHNAALVQAKRQRKIDDVDRRAEYRKAHGLSPETGLWGLRRSAPNSTGPTPPARNDPAEDEASPVAAEK</sequence>
<name>A0AA39XLA3_9PEZI</name>
<feature type="compositionally biased region" description="Basic and acidic residues" evidence="1">
    <location>
        <begin position="1"/>
        <end position="10"/>
    </location>
</feature>
<organism evidence="2 3">
    <name type="scientific">Bombardia bombarda</name>
    <dbReference type="NCBI Taxonomy" id="252184"/>
    <lineage>
        <taxon>Eukaryota</taxon>
        <taxon>Fungi</taxon>
        <taxon>Dikarya</taxon>
        <taxon>Ascomycota</taxon>
        <taxon>Pezizomycotina</taxon>
        <taxon>Sordariomycetes</taxon>
        <taxon>Sordariomycetidae</taxon>
        <taxon>Sordariales</taxon>
        <taxon>Lasiosphaeriaceae</taxon>
        <taxon>Bombardia</taxon>
    </lineage>
</organism>
<gene>
    <name evidence="2" type="ORF">B0T17DRAFT_515457</name>
</gene>
<dbReference type="AlphaFoldDB" id="A0AA39XLA3"/>
<dbReference type="Proteomes" id="UP001174934">
    <property type="component" value="Unassembled WGS sequence"/>
</dbReference>
<evidence type="ECO:0000313" key="2">
    <source>
        <dbReference type="EMBL" id="KAK0635145.1"/>
    </source>
</evidence>
<accession>A0AA39XLA3</accession>
<feature type="region of interest" description="Disordered" evidence="1">
    <location>
        <begin position="155"/>
        <end position="192"/>
    </location>
</feature>
<feature type="region of interest" description="Disordered" evidence="1">
    <location>
        <begin position="1"/>
        <end position="32"/>
    </location>
</feature>
<reference evidence="2" key="1">
    <citation type="submission" date="2023-06" db="EMBL/GenBank/DDBJ databases">
        <title>Genome-scale phylogeny and comparative genomics of the fungal order Sordariales.</title>
        <authorList>
            <consortium name="Lawrence Berkeley National Laboratory"/>
            <person name="Hensen N."/>
            <person name="Bonometti L."/>
            <person name="Westerberg I."/>
            <person name="Brannstrom I.O."/>
            <person name="Guillou S."/>
            <person name="Cros-Aarteil S."/>
            <person name="Calhoun S."/>
            <person name="Haridas S."/>
            <person name="Kuo A."/>
            <person name="Mondo S."/>
            <person name="Pangilinan J."/>
            <person name="Riley R."/>
            <person name="LaButti K."/>
            <person name="Andreopoulos B."/>
            <person name="Lipzen A."/>
            <person name="Chen C."/>
            <person name="Yanf M."/>
            <person name="Daum C."/>
            <person name="Ng V."/>
            <person name="Clum A."/>
            <person name="Steindorff A."/>
            <person name="Ohm R."/>
            <person name="Martin F."/>
            <person name="Silar P."/>
            <person name="Natvig D."/>
            <person name="Lalanne C."/>
            <person name="Gautier V."/>
            <person name="Ament-velasquez S.L."/>
            <person name="Kruys A."/>
            <person name="Hutchinson M.I."/>
            <person name="Powell A.J."/>
            <person name="Barry K."/>
            <person name="Miller A.N."/>
            <person name="Grigoriev I.V."/>
            <person name="Debuchy R."/>
            <person name="Gladieux P."/>
            <person name="Thoren M.H."/>
            <person name="Johannesson H."/>
        </authorList>
    </citation>
    <scope>NUCLEOTIDE SEQUENCE</scope>
    <source>
        <strain evidence="2">SMH3391-2</strain>
    </source>
</reference>
<comment type="caution">
    <text evidence="2">The sequence shown here is derived from an EMBL/GenBank/DDBJ whole genome shotgun (WGS) entry which is preliminary data.</text>
</comment>
<proteinExistence type="predicted"/>